<dbReference type="InterPro" id="IPR036844">
    <property type="entry name" value="Hint_dom_sf"/>
</dbReference>
<sequence length="238" mass="25460">MDFRIDFAGYDAASCYDDASAISGDWSAPGIAGLASGFAAGTEIATTTGWRTVEALAPGDRILTFDHGSQPVRAVQRGVLWRGRAPCPEPLWPLLVPEGVLGNSTPLTLLAEQSVLVESDLAEDMYGDPFVLLPARYLEGALGIRRIAPPHGAPVEVIVPLFDRPEVAFANGAALVFCPARGEGETVPLNRLAELQIPSDCNYLRPCTPREARRLAEALENQRPLQEDRACAIGLQAA</sequence>
<dbReference type="Pfam" id="PF13403">
    <property type="entry name" value="Hint_2"/>
    <property type="match status" value="1"/>
</dbReference>
<dbReference type="EMBL" id="SLWW01000003">
    <property type="protein sequence ID" value="TCO72897.1"/>
    <property type="molecule type" value="Genomic_DNA"/>
</dbReference>
<dbReference type="RefSeq" id="WP_165905269.1">
    <property type="nucleotide sequence ID" value="NZ_SLWW01000003.1"/>
</dbReference>
<dbReference type="InterPro" id="IPR028992">
    <property type="entry name" value="Hedgehog/Intein_dom"/>
</dbReference>
<accession>A0A4R2KKB7</accession>
<evidence type="ECO:0000259" key="1">
    <source>
        <dbReference type="Pfam" id="PF13403"/>
    </source>
</evidence>
<name>A0A4R2KKB7_9RHOB</name>
<proteinExistence type="predicted"/>
<reference evidence="2 3" key="1">
    <citation type="submission" date="2019-03" db="EMBL/GenBank/DDBJ databases">
        <title>Genomic Encyclopedia of Type Strains, Phase IV (KMG-IV): sequencing the most valuable type-strain genomes for metagenomic binning, comparative biology and taxonomic classification.</title>
        <authorList>
            <person name="Goeker M."/>
        </authorList>
    </citation>
    <scope>NUCLEOTIDE SEQUENCE [LARGE SCALE GENOMIC DNA]</scope>
    <source>
        <strain evidence="2 3">DSM 4868</strain>
    </source>
</reference>
<organism evidence="2 3">
    <name type="scientific">Rhodovulum euryhalinum</name>
    <dbReference type="NCBI Taxonomy" id="35805"/>
    <lineage>
        <taxon>Bacteria</taxon>
        <taxon>Pseudomonadati</taxon>
        <taxon>Pseudomonadota</taxon>
        <taxon>Alphaproteobacteria</taxon>
        <taxon>Rhodobacterales</taxon>
        <taxon>Paracoccaceae</taxon>
        <taxon>Rhodovulum</taxon>
    </lineage>
</organism>
<dbReference type="Proteomes" id="UP000295142">
    <property type="component" value="Unassembled WGS sequence"/>
</dbReference>
<protein>
    <submittedName>
        <fullName evidence="2">Hint domain-containing protein</fullName>
    </submittedName>
</protein>
<dbReference type="AlphaFoldDB" id="A0A4R2KKB7"/>
<evidence type="ECO:0000313" key="2">
    <source>
        <dbReference type="EMBL" id="TCO72897.1"/>
    </source>
</evidence>
<evidence type="ECO:0000313" key="3">
    <source>
        <dbReference type="Proteomes" id="UP000295142"/>
    </source>
</evidence>
<comment type="caution">
    <text evidence="2">The sequence shown here is derived from an EMBL/GenBank/DDBJ whole genome shotgun (WGS) entry which is preliminary data.</text>
</comment>
<keyword evidence="3" id="KW-1185">Reference proteome</keyword>
<gene>
    <name evidence="2" type="ORF">EV655_103126</name>
</gene>
<dbReference type="SUPFAM" id="SSF51294">
    <property type="entry name" value="Hedgehog/intein (Hint) domain"/>
    <property type="match status" value="1"/>
</dbReference>
<feature type="domain" description="Hedgehog/Intein (Hint)" evidence="1">
    <location>
        <begin position="37"/>
        <end position="174"/>
    </location>
</feature>